<feature type="region of interest" description="Disordered" evidence="1">
    <location>
        <begin position="60"/>
        <end position="98"/>
    </location>
</feature>
<proteinExistence type="predicted"/>
<organism evidence="2 3">
    <name type="scientific">Cocos nucifera</name>
    <name type="common">Coconut palm</name>
    <dbReference type="NCBI Taxonomy" id="13894"/>
    <lineage>
        <taxon>Eukaryota</taxon>
        <taxon>Viridiplantae</taxon>
        <taxon>Streptophyta</taxon>
        <taxon>Embryophyta</taxon>
        <taxon>Tracheophyta</taxon>
        <taxon>Spermatophyta</taxon>
        <taxon>Magnoliopsida</taxon>
        <taxon>Liliopsida</taxon>
        <taxon>Arecaceae</taxon>
        <taxon>Arecoideae</taxon>
        <taxon>Cocoseae</taxon>
        <taxon>Attaleinae</taxon>
        <taxon>Cocos</taxon>
    </lineage>
</organism>
<protein>
    <submittedName>
        <fullName evidence="2">Uncharacterized protein</fullName>
    </submittedName>
</protein>
<evidence type="ECO:0000313" key="2">
    <source>
        <dbReference type="EMBL" id="KAG1360586.1"/>
    </source>
</evidence>
<reference evidence="2" key="1">
    <citation type="journal article" date="2017" name="Gigascience">
        <title>The genome draft of coconut (Cocos nucifera).</title>
        <authorList>
            <person name="Xiao Y."/>
            <person name="Xu P."/>
            <person name="Fan H."/>
            <person name="Baudouin L."/>
            <person name="Xia W."/>
            <person name="Bocs S."/>
            <person name="Xu J."/>
            <person name="Li Q."/>
            <person name="Guo A."/>
            <person name="Zhou L."/>
            <person name="Li J."/>
            <person name="Wu Y."/>
            <person name="Ma Z."/>
            <person name="Armero A."/>
            <person name="Issali A.E."/>
            <person name="Liu N."/>
            <person name="Peng M."/>
            <person name="Yang Y."/>
        </authorList>
    </citation>
    <scope>NUCLEOTIDE SEQUENCE</scope>
    <source>
        <tissue evidence="2">Spear leaf of Hainan Tall coconut</tissue>
    </source>
</reference>
<reference evidence="2" key="2">
    <citation type="submission" date="2019-07" db="EMBL/GenBank/DDBJ databases">
        <authorList>
            <person name="Yang Y."/>
            <person name="Bocs S."/>
            <person name="Baudouin L."/>
        </authorList>
    </citation>
    <scope>NUCLEOTIDE SEQUENCE</scope>
    <source>
        <tissue evidence="2">Spear leaf of Hainan Tall coconut</tissue>
    </source>
</reference>
<evidence type="ECO:0000256" key="1">
    <source>
        <dbReference type="SAM" id="MobiDB-lite"/>
    </source>
</evidence>
<comment type="caution">
    <text evidence="2">The sequence shown here is derived from an EMBL/GenBank/DDBJ whole genome shotgun (WGS) entry which is preliminary data.</text>
</comment>
<keyword evidence="3" id="KW-1185">Reference proteome</keyword>
<sequence>MGSWGAVSGLETGIRMAMDQSLRRSNLLLLWFLCLFLLPLARPTHQLRISMASFSARRLPSHSASRSTKLHPENGVPSPQCEESKHEVPSGPNPVSNR</sequence>
<dbReference type="AlphaFoldDB" id="A0A8K0N7D2"/>
<dbReference type="EMBL" id="CM017880">
    <property type="protein sequence ID" value="KAG1360586.1"/>
    <property type="molecule type" value="Genomic_DNA"/>
</dbReference>
<evidence type="ECO:0000313" key="3">
    <source>
        <dbReference type="Proteomes" id="UP000797356"/>
    </source>
</evidence>
<name>A0A8K0N7D2_COCNU</name>
<dbReference type="Proteomes" id="UP000797356">
    <property type="component" value="Chromosome 9"/>
</dbReference>
<dbReference type="OrthoDB" id="759183at2759"/>
<accession>A0A8K0N7D2</accession>
<gene>
    <name evidence="2" type="ORF">COCNU_09G000490</name>
</gene>